<dbReference type="EMBL" id="CP002801">
    <property type="protein sequence ID" value="AEH09704.1"/>
    <property type="molecule type" value="Genomic_DNA"/>
</dbReference>
<keyword evidence="1" id="KW-0238">DNA-binding</keyword>
<dbReference type="HOGENOM" id="CLU_000445_90_10_11"/>
<dbReference type="SUPFAM" id="SSF46894">
    <property type="entry name" value="C-terminal effector domain of the bipartite response regulators"/>
    <property type="match status" value="1"/>
</dbReference>
<evidence type="ECO:0000259" key="3">
    <source>
        <dbReference type="PROSITE" id="PS50043"/>
    </source>
</evidence>
<dbReference type="Gene3D" id="3.40.50.2300">
    <property type="match status" value="1"/>
</dbReference>
<feature type="modified residue" description="4-aspartylphosphate" evidence="2">
    <location>
        <position position="76"/>
    </location>
</feature>
<dbReference type="InterPro" id="IPR039420">
    <property type="entry name" value="WalR-like"/>
</dbReference>
<dbReference type="GO" id="GO:0000160">
    <property type="term" value="P:phosphorelay signal transduction system"/>
    <property type="evidence" value="ECO:0007669"/>
    <property type="project" value="InterPro"/>
</dbReference>
<dbReference type="PROSITE" id="PS50110">
    <property type="entry name" value="RESPONSE_REGULATORY"/>
    <property type="match status" value="1"/>
</dbReference>
<feature type="domain" description="Response regulatory" evidence="4">
    <location>
        <begin position="26"/>
        <end position="141"/>
    </location>
</feature>
<accession>F8B0F5</accession>
<dbReference type="KEGG" id="fsy:FsymDg_2316"/>
<gene>
    <name evidence="5" type="ordered locus">FsymDg_2316</name>
</gene>
<evidence type="ECO:0000259" key="4">
    <source>
        <dbReference type="PROSITE" id="PS50110"/>
    </source>
</evidence>
<keyword evidence="2" id="KW-0597">Phosphoprotein</keyword>
<dbReference type="Proteomes" id="UP000001549">
    <property type="component" value="Chromosome"/>
</dbReference>
<dbReference type="GO" id="GO:0006355">
    <property type="term" value="P:regulation of DNA-templated transcription"/>
    <property type="evidence" value="ECO:0007669"/>
    <property type="project" value="InterPro"/>
</dbReference>
<dbReference type="Pfam" id="PF00072">
    <property type="entry name" value="Response_reg"/>
    <property type="match status" value="1"/>
</dbReference>
<dbReference type="CDD" id="cd06170">
    <property type="entry name" value="LuxR_C_like"/>
    <property type="match status" value="1"/>
</dbReference>
<organism evidence="5 6">
    <name type="scientific">Candidatus Protofrankia datiscae</name>
    <dbReference type="NCBI Taxonomy" id="2716812"/>
    <lineage>
        <taxon>Bacteria</taxon>
        <taxon>Bacillati</taxon>
        <taxon>Actinomycetota</taxon>
        <taxon>Actinomycetes</taxon>
        <taxon>Frankiales</taxon>
        <taxon>Frankiaceae</taxon>
        <taxon>Protofrankia</taxon>
    </lineage>
</organism>
<evidence type="ECO:0000313" key="6">
    <source>
        <dbReference type="Proteomes" id="UP000001549"/>
    </source>
</evidence>
<evidence type="ECO:0000256" key="1">
    <source>
        <dbReference type="ARBA" id="ARBA00023125"/>
    </source>
</evidence>
<dbReference type="PANTHER" id="PTHR43214">
    <property type="entry name" value="TWO-COMPONENT RESPONSE REGULATOR"/>
    <property type="match status" value="1"/>
</dbReference>
<protein>
    <submittedName>
        <fullName evidence="5">Two component transcriptional regulator, LuxR family</fullName>
    </submittedName>
</protein>
<sequence>MSEIRGNHDGDVGRPGPEYLSGHAVRVVLCDDHRMFAEGMATVLATRGWTVCAVAFTTADAESAIRRHRPDLGMIDLGFPDGDGLDLIRSLAGLAPATNLLLLTGSTDAAAVGAAIRAGAGGVASKTQGIERVIAIAERVGRGKTMTDVCAVTQGTRAPRRPAARATVATLLTSRERDVLGRLGRGQSTAVLAADLGITVNTARSHIQNVLTKLGVHSRLEAAALAARSGLLDRAG</sequence>
<evidence type="ECO:0000313" key="5">
    <source>
        <dbReference type="EMBL" id="AEH09704.1"/>
    </source>
</evidence>
<dbReference type="SUPFAM" id="SSF52172">
    <property type="entry name" value="CheY-like"/>
    <property type="match status" value="1"/>
</dbReference>
<dbReference type="eggNOG" id="COG2197">
    <property type="taxonomic scope" value="Bacteria"/>
</dbReference>
<dbReference type="STRING" id="656024.FsymDg_2316"/>
<dbReference type="SMART" id="SM00448">
    <property type="entry name" value="REC"/>
    <property type="match status" value="1"/>
</dbReference>
<dbReference type="RefSeq" id="WP_013873634.1">
    <property type="nucleotide sequence ID" value="NZ_CAAAFP010000170.1"/>
</dbReference>
<dbReference type="PROSITE" id="PS50043">
    <property type="entry name" value="HTH_LUXR_2"/>
    <property type="match status" value="1"/>
</dbReference>
<dbReference type="GO" id="GO:0003677">
    <property type="term" value="F:DNA binding"/>
    <property type="evidence" value="ECO:0007669"/>
    <property type="project" value="UniProtKB-KW"/>
</dbReference>
<dbReference type="AlphaFoldDB" id="F8B0F5"/>
<dbReference type="SMART" id="SM00421">
    <property type="entry name" value="HTH_LUXR"/>
    <property type="match status" value="1"/>
</dbReference>
<dbReference type="InterPro" id="IPR000792">
    <property type="entry name" value="Tscrpt_reg_LuxR_C"/>
</dbReference>
<evidence type="ECO:0000256" key="2">
    <source>
        <dbReference type="PROSITE-ProRule" id="PRU00169"/>
    </source>
</evidence>
<proteinExistence type="predicted"/>
<dbReference type="InterPro" id="IPR011006">
    <property type="entry name" value="CheY-like_superfamily"/>
</dbReference>
<dbReference type="PRINTS" id="PR00038">
    <property type="entry name" value="HTHLUXR"/>
</dbReference>
<name>F8B0F5_9ACTN</name>
<dbReference type="InterPro" id="IPR001789">
    <property type="entry name" value="Sig_transdc_resp-reg_receiver"/>
</dbReference>
<keyword evidence="6" id="KW-1185">Reference proteome</keyword>
<dbReference type="Gene3D" id="1.10.10.10">
    <property type="entry name" value="Winged helix-like DNA-binding domain superfamily/Winged helix DNA-binding domain"/>
    <property type="match status" value="1"/>
</dbReference>
<dbReference type="InterPro" id="IPR036388">
    <property type="entry name" value="WH-like_DNA-bd_sf"/>
</dbReference>
<reference evidence="5 6" key="1">
    <citation type="submission" date="2011-05" db="EMBL/GenBank/DDBJ databases">
        <title>Complete sequence of chromosome of Frankia symbiont of Datisca glomerata.</title>
        <authorList>
            <consortium name="US DOE Joint Genome Institute"/>
            <person name="Lucas S."/>
            <person name="Han J."/>
            <person name="Lapidus A."/>
            <person name="Cheng J.-F."/>
            <person name="Goodwin L."/>
            <person name="Pitluck S."/>
            <person name="Peters L."/>
            <person name="Mikhailova N."/>
            <person name="Chertkov O."/>
            <person name="Teshima H."/>
            <person name="Han C."/>
            <person name="Tapia R."/>
            <person name="Land M."/>
            <person name="Hauser L."/>
            <person name="Kyrpides N."/>
            <person name="Ivanova N."/>
            <person name="Pagani I."/>
            <person name="Berry A."/>
            <person name="Pawlowski K."/>
            <person name="Persson T."/>
            <person name="Vanden Heuvel B."/>
            <person name="Benson D."/>
            <person name="Woyke T."/>
        </authorList>
    </citation>
    <scope>NUCLEOTIDE SEQUENCE [LARGE SCALE GENOMIC DNA]</scope>
    <source>
        <strain evidence="6">4085684</strain>
    </source>
</reference>
<dbReference type="Pfam" id="PF00196">
    <property type="entry name" value="GerE"/>
    <property type="match status" value="1"/>
</dbReference>
<feature type="domain" description="HTH luxR-type" evidence="3">
    <location>
        <begin position="165"/>
        <end position="230"/>
    </location>
</feature>
<dbReference type="InterPro" id="IPR016032">
    <property type="entry name" value="Sig_transdc_resp-reg_C-effctor"/>
</dbReference>